<protein>
    <recommendedName>
        <fullName evidence="2">Conjugal transfer protein TraU</fullName>
    </recommendedName>
</protein>
<accession>A0A644TIC9</accession>
<reference evidence="1" key="1">
    <citation type="submission" date="2019-08" db="EMBL/GenBank/DDBJ databases">
        <authorList>
            <person name="Kucharzyk K."/>
            <person name="Murdoch R.W."/>
            <person name="Higgins S."/>
            <person name="Loffler F."/>
        </authorList>
    </citation>
    <scope>NUCLEOTIDE SEQUENCE</scope>
</reference>
<gene>
    <name evidence="1" type="ORF">SDC9_11866</name>
</gene>
<name>A0A644TIC9_9ZZZZ</name>
<sequence length="322" mass="34837">MKKLIFIFLLFIQVNLFAVCAPTGALTVDIILKADYTAMFPLRIAGIPIIPGRIPDVGGSVSSPICVCPDPFPRIGIPVSFFEPSRLIEVVKDPYCFPSMGFGLTTSGGTLGGTSGDDGGGNQSTFFQGHYYVFPIYAILELLTDFICLQSTGFDLAYLTEVDPLWNNDTLSAIINPEALLFGNPVANLACMADAVTSAVFEPLDTLFWCKGSWGNAYPLTGQTGGDGYVEGSASVAASLIYKLHRQLVLWGSWGQAGLCGYYPAPIWRKSAYRLQIVTPIPSVYATTIGTTGTIWSFGKNPPFVGDNFSYLLFKKRECCAF</sequence>
<dbReference type="EMBL" id="VSSQ01000031">
    <property type="protein sequence ID" value="MPL66197.1"/>
    <property type="molecule type" value="Genomic_DNA"/>
</dbReference>
<evidence type="ECO:0000313" key="1">
    <source>
        <dbReference type="EMBL" id="MPL66197.1"/>
    </source>
</evidence>
<proteinExistence type="predicted"/>
<dbReference type="AlphaFoldDB" id="A0A644TIC9"/>
<dbReference type="Pfam" id="PF06834">
    <property type="entry name" value="TraU"/>
    <property type="match status" value="1"/>
</dbReference>
<organism evidence="1">
    <name type="scientific">bioreactor metagenome</name>
    <dbReference type="NCBI Taxonomy" id="1076179"/>
    <lineage>
        <taxon>unclassified sequences</taxon>
        <taxon>metagenomes</taxon>
        <taxon>ecological metagenomes</taxon>
    </lineage>
</organism>
<dbReference type="InterPro" id="IPR009649">
    <property type="entry name" value="TraU"/>
</dbReference>
<evidence type="ECO:0008006" key="2">
    <source>
        <dbReference type="Google" id="ProtNLM"/>
    </source>
</evidence>
<comment type="caution">
    <text evidence="1">The sequence shown here is derived from an EMBL/GenBank/DDBJ whole genome shotgun (WGS) entry which is preliminary data.</text>
</comment>